<evidence type="ECO:0000313" key="4">
    <source>
        <dbReference type="Proteomes" id="UP000326029"/>
    </source>
</evidence>
<dbReference type="EMBL" id="CP023693">
    <property type="protein sequence ID" value="QEV32546.1"/>
    <property type="molecule type" value="Genomic_DNA"/>
</dbReference>
<dbReference type="RefSeq" id="WP_152369972.1">
    <property type="nucleotide sequence ID" value="NZ_BMSJ01000010.1"/>
</dbReference>
<proteinExistence type="predicted"/>
<gene>
    <name evidence="3" type="ORF">CP977_10440</name>
    <name evidence="2" type="ORF">GCM10010497_51050</name>
</gene>
<keyword evidence="4" id="KW-1185">Reference proteome</keyword>
<dbReference type="Proteomes" id="UP000642014">
    <property type="component" value="Unassembled WGS sequence"/>
</dbReference>
<sequence>MASMQGAGHWRASVVDHRRAEGLPPYERARPAGEPLARRGDLAVHGSPGAITLRDADGRTRWTHACAGRPDAAHLSGDRVLVTTSSLEYTPWGLLGPALLLDLADGRLVAELRGERAAARGGGRFVLGLEGYGEFVTREYDREGAETDHWPSYGHYVVGTGLRVVEADRRLPTGNRVVRLLPGGTVVPGPPLSDPQPPKPVVLPDGTVLLLDGPAVRAVGRDLDTYVLADLGPAAGPRAAPTVRALRRDGDGLVAVVAEQHAAEPTRYTVDTWTLTLRGGA</sequence>
<organism evidence="2 5">
    <name type="scientific">Streptomyces cinereoruber</name>
    <dbReference type="NCBI Taxonomy" id="67260"/>
    <lineage>
        <taxon>Bacteria</taxon>
        <taxon>Bacillati</taxon>
        <taxon>Actinomycetota</taxon>
        <taxon>Actinomycetes</taxon>
        <taxon>Kitasatosporales</taxon>
        <taxon>Streptomycetaceae</taxon>
        <taxon>Streptomyces</taxon>
    </lineage>
</organism>
<feature type="region of interest" description="Disordered" evidence="1">
    <location>
        <begin position="21"/>
        <end position="43"/>
    </location>
</feature>
<evidence type="ECO:0000313" key="2">
    <source>
        <dbReference type="EMBL" id="GGR41556.1"/>
    </source>
</evidence>
<reference evidence="2" key="3">
    <citation type="submission" date="2023-08" db="EMBL/GenBank/DDBJ databases">
        <authorList>
            <person name="Sun Q."/>
            <person name="Ohkuma M."/>
        </authorList>
    </citation>
    <scope>NUCLEOTIDE SEQUENCE</scope>
    <source>
        <strain evidence="2">JCM 4205</strain>
    </source>
</reference>
<name>A0AAV4KN55_9ACTN</name>
<evidence type="ECO:0000256" key="1">
    <source>
        <dbReference type="SAM" id="MobiDB-lite"/>
    </source>
</evidence>
<protein>
    <submittedName>
        <fullName evidence="2">Uncharacterized protein</fullName>
    </submittedName>
</protein>
<dbReference type="Proteomes" id="UP000326029">
    <property type="component" value="Chromosome"/>
</dbReference>
<dbReference type="AlphaFoldDB" id="A0AAV4KN55"/>
<dbReference type="EMBL" id="BMSJ01000010">
    <property type="protein sequence ID" value="GGR41556.1"/>
    <property type="molecule type" value="Genomic_DNA"/>
</dbReference>
<evidence type="ECO:0000313" key="3">
    <source>
        <dbReference type="EMBL" id="QEV32546.1"/>
    </source>
</evidence>
<reference evidence="2 5" key="1">
    <citation type="journal article" date="2014" name="Int. J. Syst. Evol. Microbiol.">
        <title>Complete genome sequence of Corynebacterium casei LMG S-19264T (=DSM 44701T), isolated from a smear-ripened cheese.</title>
        <authorList>
            <consortium name="US DOE Joint Genome Institute (JGI-PGF)"/>
            <person name="Walter F."/>
            <person name="Albersmeier A."/>
            <person name="Kalinowski J."/>
            <person name="Ruckert C."/>
        </authorList>
    </citation>
    <scope>NUCLEOTIDE SEQUENCE [LARGE SCALE GENOMIC DNA]</scope>
    <source>
        <strain evidence="2 5">JCM 4205</strain>
    </source>
</reference>
<evidence type="ECO:0000313" key="5">
    <source>
        <dbReference type="Proteomes" id="UP000642014"/>
    </source>
</evidence>
<feature type="compositionally biased region" description="Basic and acidic residues" evidence="1">
    <location>
        <begin position="21"/>
        <end position="42"/>
    </location>
</feature>
<reference evidence="3 4" key="2">
    <citation type="submission" date="2017-09" db="EMBL/GenBank/DDBJ databases">
        <authorList>
            <person name="Lee N."/>
            <person name="Cho B.-K."/>
        </authorList>
    </citation>
    <scope>NUCLEOTIDE SEQUENCE [LARGE SCALE GENOMIC DNA]</scope>
    <source>
        <strain evidence="3 4">ATCC 19740</strain>
    </source>
</reference>
<dbReference type="GeneID" id="95454189"/>
<accession>A0AAV4KN55</accession>